<dbReference type="AlphaFoldDB" id="A0A9N7VU06"/>
<evidence type="ECO:0000256" key="1">
    <source>
        <dbReference type="SAM" id="MobiDB-lite"/>
    </source>
</evidence>
<name>A0A9N7VU06_PLEPL</name>
<gene>
    <name evidence="2" type="ORF">PLEPLA_LOCUS42984</name>
</gene>
<dbReference type="EMBL" id="CADEAL010004244">
    <property type="protein sequence ID" value="CAB1455213.1"/>
    <property type="molecule type" value="Genomic_DNA"/>
</dbReference>
<proteinExistence type="predicted"/>
<comment type="caution">
    <text evidence="2">The sequence shown here is derived from an EMBL/GenBank/DDBJ whole genome shotgun (WGS) entry which is preliminary data.</text>
</comment>
<keyword evidence="3" id="KW-1185">Reference proteome</keyword>
<organism evidence="2 3">
    <name type="scientific">Pleuronectes platessa</name>
    <name type="common">European plaice</name>
    <dbReference type="NCBI Taxonomy" id="8262"/>
    <lineage>
        <taxon>Eukaryota</taxon>
        <taxon>Metazoa</taxon>
        <taxon>Chordata</taxon>
        <taxon>Craniata</taxon>
        <taxon>Vertebrata</taxon>
        <taxon>Euteleostomi</taxon>
        <taxon>Actinopterygii</taxon>
        <taxon>Neopterygii</taxon>
        <taxon>Teleostei</taxon>
        <taxon>Neoteleostei</taxon>
        <taxon>Acanthomorphata</taxon>
        <taxon>Carangaria</taxon>
        <taxon>Pleuronectiformes</taxon>
        <taxon>Pleuronectoidei</taxon>
        <taxon>Pleuronectidae</taxon>
        <taxon>Pleuronectes</taxon>
    </lineage>
</organism>
<protein>
    <submittedName>
        <fullName evidence="2">Uncharacterized protein</fullName>
    </submittedName>
</protein>
<accession>A0A9N7VU06</accession>
<feature type="region of interest" description="Disordered" evidence="1">
    <location>
        <begin position="1"/>
        <end position="36"/>
    </location>
</feature>
<sequence>MALADEYCCLPPRSPQQTEKRKPGRKSECDRDEEREDLHLNSNNTERCCLIRGRRRAHNLRQHGGTLQK</sequence>
<evidence type="ECO:0000313" key="2">
    <source>
        <dbReference type="EMBL" id="CAB1455213.1"/>
    </source>
</evidence>
<reference evidence="2" key="1">
    <citation type="submission" date="2020-03" db="EMBL/GenBank/DDBJ databases">
        <authorList>
            <person name="Weist P."/>
        </authorList>
    </citation>
    <scope>NUCLEOTIDE SEQUENCE</scope>
</reference>
<dbReference type="Proteomes" id="UP001153269">
    <property type="component" value="Unassembled WGS sequence"/>
</dbReference>
<evidence type="ECO:0000313" key="3">
    <source>
        <dbReference type="Proteomes" id="UP001153269"/>
    </source>
</evidence>
<feature type="compositionally biased region" description="Basic and acidic residues" evidence="1">
    <location>
        <begin position="18"/>
        <end position="29"/>
    </location>
</feature>